<dbReference type="InterPro" id="IPR012547">
    <property type="entry name" value="PDDEXK_9"/>
</dbReference>
<evidence type="ECO:0000313" key="2">
    <source>
        <dbReference type="Proteomes" id="UP000262004"/>
    </source>
</evidence>
<evidence type="ECO:0008006" key="3">
    <source>
        <dbReference type="Google" id="ProtNLM"/>
    </source>
</evidence>
<keyword evidence="2" id="KW-1185">Reference proteome</keyword>
<sequence>MLQQGDSEGLQRHFVRLFASISHDWYRNNPIAQYEGYFASVCYSHLASLALPLKAKAVSEAGQVDLVIEAGATVWVIEFKVVFGEAATGEALAQIQARDYAAPYRGKPGVARVIELGVEFSKTRRTLVGWHAHEWVAQL</sequence>
<dbReference type="Proteomes" id="UP000262004">
    <property type="component" value="Chromosome"/>
</dbReference>
<dbReference type="AlphaFoldDB" id="A0A2Z6E059"/>
<organism evidence="1 2">
    <name type="scientific">Hydrogenophilus thermoluteolus</name>
    <name type="common">Pseudomonas hydrogenothermophila</name>
    <dbReference type="NCBI Taxonomy" id="297"/>
    <lineage>
        <taxon>Bacteria</taxon>
        <taxon>Pseudomonadati</taxon>
        <taxon>Pseudomonadota</taxon>
        <taxon>Hydrogenophilia</taxon>
        <taxon>Hydrogenophilales</taxon>
        <taxon>Hydrogenophilaceae</taxon>
        <taxon>Hydrogenophilus</taxon>
    </lineage>
</organism>
<accession>A0A2Z6E059</accession>
<dbReference type="Pfam" id="PF08011">
    <property type="entry name" value="PDDEXK_9"/>
    <property type="match status" value="1"/>
</dbReference>
<evidence type="ECO:0000313" key="1">
    <source>
        <dbReference type="EMBL" id="BBD77882.1"/>
    </source>
</evidence>
<proteinExistence type="predicted"/>
<name>A0A2Z6E059_HYDTE</name>
<dbReference type="EMBL" id="AP018558">
    <property type="protein sequence ID" value="BBD77882.1"/>
    <property type="molecule type" value="Genomic_DNA"/>
</dbReference>
<dbReference type="KEGG" id="htl:HPTL_1622"/>
<gene>
    <name evidence="1" type="ORF">HPTL_1622</name>
</gene>
<dbReference type="OrthoDB" id="5750613at2"/>
<protein>
    <recommendedName>
        <fullName evidence="3">PD-(D/E)XK nuclease superfamily protein</fullName>
    </recommendedName>
</protein>
<reference evidence="1 2" key="1">
    <citation type="submission" date="2018-04" db="EMBL/GenBank/DDBJ databases">
        <title>Complete genome sequence of Hydrogenophilus thermoluteolus TH-1.</title>
        <authorList>
            <person name="Arai H."/>
        </authorList>
    </citation>
    <scope>NUCLEOTIDE SEQUENCE [LARGE SCALE GENOMIC DNA]</scope>
    <source>
        <strain evidence="1 2">TH-1</strain>
    </source>
</reference>